<dbReference type="InterPro" id="IPR010982">
    <property type="entry name" value="Lambda_DNA-bd_dom_sf"/>
</dbReference>
<dbReference type="InterPro" id="IPR001387">
    <property type="entry name" value="Cro/C1-type_HTH"/>
</dbReference>
<sequence length="89" mass="9596">MKAPVEIKSGRLLHPKIARAARAYTGLTHNELAVAAGVAARTIYKLEKDGSVTHESFGKITKALQERGVGLLRDDKGNTTGLTFHQQGQ</sequence>
<dbReference type="RefSeq" id="WP_142828908.1">
    <property type="nucleotide sequence ID" value="NZ_CP117267.1"/>
</dbReference>
<accession>A0ABY8ILI5</accession>
<reference evidence="1" key="1">
    <citation type="journal article" date="2019" name="Phytopathology">
        <title>A Novel Group of Rhizobium tumorigenes-Like Agrobacteria Associated with Crown Gall Disease of Rhododendron and Blueberry.</title>
        <authorList>
            <person name="Kuzmanovic N."/>
            <person name="Behrens P."/>
            <person name="Idczak E."/>
            <person name="Wagner S."/>
            <person name="Gotz M."/>
            <person name="Sproer C."/>
            <person name="Bunk B."/>
            <person name="Overmann J."/>
            <person name="Smalla K."/>
        </authorList>
    </citation>
    <scope>NUCLEOTIDE SEQUENCE</scope>
    <source>
        <strain evidence="1">Rho-6.2</strain>
    </source>
</reference>
<evidence type="ECO:0000313" key="2">
    <source>
        <dbReference type="Proteomes" id="UP000318939"/>
    </source>
</evidence>
<dbReference type="Proteomes" id="UP000318939">
    <property type="component" value="Chromosome"/>
</dbReference>
<gene>
    <name evidence="1" type="ORF">PR018_05290</name>
</gene>
<evidence type="ECO:0008006" key="3">
    <source>
        <dbReference type="Google" id="ProtNLM"/>
    </source>
</evidence>
<name>A0ABY8ILI5_9HYPH</name>
<reference evidence="1" key="2">
    <citation type="journal article" date="2023" name="MicrobiologyOpen">
        <title>Genomics of the tumorigenes clade of the family Rhizobiaceae and description of Rhizobium rhododendri sp. nov.</title>
        <authorList>
            <person name="Kuzmanovic N."/>
            <person name="diCenzo G.C."/>
            <person name="Bunk B."/>
            <person name="Sproeer C."/>
            <person name="Fruehling A."/>
            <person name="Neumann-Schaal M."/>
            <person name="Overmann J."/>
            <person name="Smalla K."/>
        </authorList>
    </citation>
    <scope>NUCLEOTIDE SEQUENCE</scope>
    <source>
        <strain evidence="1">Rho-6.2</strain>
    </source>
</reference>
<protein>
    <recommendedName>
        <fullName evidence="3">Transcriptional regulator</fullName>
    </recommendedName>
</protein>
<organism evidence="1 2">
    <name type="scientific">Rhizobium rhododendri</name>
    <dbReference type="NCBI Taxonomy" id="2506430"/>
    <lineage>
        <taxon>Bacteria</taxon>
        <taxon>Pseudomonadati</taxon>
        <taxon>Pseudomonadota</taxon>
        <taxon>Alphaproteobacteria</taxon>
        <taxon>Hyphomicrobiales</taxon>
        <taxon>Rhizobiaceae</taxon>
        <taxon>Rhizobium/Agrobacterium group</taxon>
        <taxon>Rhizobium</taxon>
    </lineage>
</organism>
<dbReference type="EMBL" id="CP117267">
    <property type="protein sequence ID" value="WFS23915.1"/>
    <property type="molecule type" value="Genomic_DNA"/>
</dbReference>
<dbReference type="Gene3D" id="1.10.260.40">
    <property type="entry name" value="lambda repressor-like DNA-binding domains"/>
    <property type="match status" value="1"/>
</dbReference>
<dbReference type="SUPFAM" id="SSF47413">
    <property type="entry name" value="lambda repressor-like DNA-binding domains"/>
    <property type="match status" value="1"/>
</dbReference>
<evidence type="ECO:0000313" key="1">
    <source>
        <dbReference type="EMBL" id="WFS23915.1"/>
    </source>
</evidence>
<proteinExistence type="predicted"/>
<dbReference type="CDD" id="cd00093">
    <property type="entry name" value="HTH_XRE"/>
    <property type="match status" value="1"/>
</dbReference>
<keyword evidence="2" id="KW-1185">Reference proteome</keyword>